<keyword evidence="3" id="KW-1185">Reference proteome</keyword>
<proteinExistence type="predicted"/>
<dbReference type="EMBL" id="JAYMYQ010000010">
    <property type="protein sequence ID" value="KAK7308623.1"/>
    <property type="molecule type" value="Genomic_DNA"/>
</dbReference>
<reference evidence="2 3" key="1">
    <citation type="submission" date="2024-01" db="EMBL/GenBank/DDBJ databases">
        <title>The genomes of 5 underutilized Papilionoideae crops provide insights into root nodulation and disease resistanc.</title>
        <authorList>
            <person name="Jiang F."/>
        </authorList>
    </citation>
    <scope>NUCLEOTIDE SEQUENCE [LARGE SCALE GENOMIC DNA]</scope>
    <source>
        <strain evidence="2">LVBAO_FW01</strain>
        <tissue evidence="2">Leaves</tissue>
    </source>
</reference>
<gene>
    <name evidence="2" type="ORF">VNO77_42242</name>
</gene>
<dbReference type="Proteomes" id="UP001367508">
    <property type="component" value="Unassembled WGS sequence"/>
</dbReference>
<evidence type="ECO:0000256" key="1">
    <source>
        <dbReference type="SAM" id="MobiDB-lite"/>
    </source>
</evidence>
<accession>A0AAN9K2B0</accession>
<name>A0AAN9K2B0_CANGL</name>
<organism evidence="2 3">
    <name type="scientific">Canavalia gladiata</name>
    <name type="common">Sword bean</name>
    <name type="synonym">Dolichos gladiatus</name>
    <dbReference type="NCBI Taxonomy" id="3824"/>
    <lineage>
        <taxon>Eukaryota</taxon>
        <taxon>Viridiplantae</taxon>
        <taxon>Streptophyta</taxon>
        <taxon>Embryophyta</taxon>
        <taxon>Tracheophyta</taxon>
        <taxon>Spermatophyta</taxon>
        <taxon>Magnoliopsida</taxon>
        <taxon>eudicotyledons</taxon>
        <taxon>Gunneridae</taxon>
        <taxon>Pentapetalae</taxon>
        <taxon>rosids</taxon>
        <taxon>fabids</taxon>
        <taxon>Fabales</taxon>
        <taxon>Fabaceae</taxon>
        <taxon>Papilionoideae</taxon>
        <taxon>50 kb inversion clade</taxon>
        <taxon>NPAAA clade</taxon>
        <taxon>indigoferoid/millettioid clade</taxon>
        <taxon>Phaseoleae</taxon>
        <taxon>Canavalia</taxon>
    </lineage>
</organism>
<protein>
    <submittedName>
        <fullName evidence="2">Uncharacterized protein</fullName>
    </submittedName>
</protein>
<dbReference type="AlphaFoldDB" id="A0AAN9K2B0"/>
<feature type="compositionally biased region" description="Polar residues" evidence="1">
    <location>
        <begin position="50"/>
        <end position="71"/>
    </location>
</feature>
<feature type="region of interest" description="Disordered" evidence="1">
    <location>
        <begin position="50"/>
        <end position="104"/>
    </location>
</feature>
<sequence length="104" mass="11473">MHSPLQSLVCLPVSVEHPPTFSHRNCSLAALFGYEDRSRLFACTFKCLSSGASTSPSLYLSNRSSGGTSPRSRADSDVTRWRRHPFPARHQHRRSSSPVVADAC</sequence>
<feature type="compositionally biased region" description="Basic residues" evidence="1">
    <location>
        <begin position="81"/>
        <end position="95"/>
    </location>
</feature>
<evidence type="ECO:0000313" key="3">
    <source>
        <dbReference type="Proteomes" id="UP001367508"/>
    </source>
</evidence>
<evidence type="ECO:0000313" key="2">
    <source>
        <dbReference type="EMBL" id="KAK7308623.1"/>
    </source>
</evidence>
<comment type="caution">
    <text evidence="2">The sequence shown here is derived from an EMBL/GenBank/DDBJ whole genome shotgun (WGS) entry which is preliminary data.</text>
</comment>